<reference evidence="1 2" key="1">
    <citation type="submission" date="2016-11" db="EMBL/GenBank/DDBJ databases">
        <authorList>
            <person name="Jaros S."/>
            <person name="Januszkiewicz K."/>
            <person name="Wedrychowicz H."/>
        </authorList>
    </citation>
    <scope>NUCLEOTIDE SEQUENCE [LARGE SCALE GENOMIC DNA]</scope>
    <source>
        <strain evidence="1 2">DSM 19980</strain>
    </source>
</reference>
<dbReference type="Proteomes" id="UP000184346">
    <property type="component" value="Unassembled WGS sequence"/>
</dbReference>
<dbReference type="InterPro" id="IPR009758">
    <property type="entry name" value="DUF1326"/>
</dbReference>
<dbReference type="STRING" id="1121942.SAMN02745148_02737"/>
<dbReference type="EMBL" id="FQUJ01000012">
    <property type="protein sequence ID" value="SHF47424.1"/>
    <property type="molecule type" value="Genomic_DNA"/>
</dbReference>
<dbReference type="RefSeq" id="WP_072823796.1">
    <property type="nucleotide sequence ID" value="NZ_FQUJ01000012.1"/>
</dbReference>
<dbReference type="AlphaFoldDB" id="A0A1M5BY21"/>
<proteinExistence type="predicted"/>
<name>A0A1M5BY21_9GAMM</name>
<sequence length="204" mass="21382">MANWHIEGQYMETCNCDFICPCIGSNLTARPTEGDCKAAIAMRIDDGDKDGTALNGLSFVVLMHSPGPMAEGNIKVGLIIDDKADEAQTQAIGEIASGAAGGPMAALAPLVGEMAGVEKRSITFETDGLNRTVKAGDLVDQALVGVPSVSKEGEPIYLENTAHPVSPKLALANASHSRFHAFGIDWEDASGLRNGHFAPFSWAG</sequence>
<evidence type="ECO:0000313" key="1">
    <source>
        <dbReference type="EMBL" id="SHF47424.1"/>
    </source>
</evidence>
<dbReference type="Pfam" id="PF07040">
    <property type="entry name" value="DUF1326"/>
    <property type="match status" value="1"/>
</dbReference>
<keyword evidence="2" id="KW-1185">Reference proteome</keyword>
<evidence type="ECO:0008006" key="3">
    <source>
        <dbReference type="Google" id="ProtNLM"/>
    </source>
</evidence>
<gene>
    <name evidence="1" type="ORF">SAMN02745148_02737</name>
</gene>
<protein>
    <recommendedName>
        <fullName evidence="3">DUF1326 domain-containing protein</fullName>
    </recommendedName>
</protein>
<accession>A0A1M5BY21</accession>
<organism evidence="1 2">
    <name type="scientific">Modicisalibacter ilicicola DSM 19980</name>
    <dbReference type="NCBI Taxonomy" id="1121942"/>
    <lineage>
        <taxon>Bacteria</taxon>
        <taxon>Pseudomonadati</taxon>
        <taxon>Pseudomonadota</taxon>
        <taxon>Gammaproteobacteria</taxon>
        <taxon>Oceanospirillales</taxon>
        <taxon>Halomonadaceae</taxon>
        <taxon>Modicisalibacter</taxon>
    </lineage>
</organism>
<evidence type="ECO:0000313" key="2">
    <source>
        <dbReference type="Proteomes" id="UP000184346"/>
    </source>
</evidence>
<dbReference type="OrthoDB" id="340106at2"/>